<dbReference type="RefSeq" id="XP_024671553.1">
    <property type="nucleotide sequence ID" value="XM_024818833.1"/>
</dbReference>
<name>A0A2I2FA88_ASPCN</name>
<evidence type="ECO:0000313" key="2">
    <source>
        <dbReference type="Proteomes" id="UP000234585"/>
    </source>
</evidence>
<proteinExistence type="predicted"/>
<dbReference type="Proteomes" id="UP000234585">
    <property type="component" value="Unassembled WGS sequence"/>
</dbReference>
<dbReference type="PANTHER" id="PTHR38790">
    <property type="entry name" value="2EXR DOMAIN-CONTAINING PROTEIN-RELATED"/>
    <property type="match status" value="1"/>
</dbReference>
<protein>
    <submittedName>
        <fullName evidence="1">Uncharacterized protein</fullName>
    </submittedName>
</protein>
<reference evidence="1 2" key="1">
    <citation type="submission" date="2017-12" db="EMBL/GenBank/DDBJ databases">
        <authorList>
            <consortium name="DOE Joint Genome Institute"/>
            <person name="Haridas S."/>
            <person name="Kjaerbolling I."/>
            <person name="Vesth T.C."/>
            <person name="Frisvad J.C."/>
            <person name="Nybo J.L."/>
            <person name="Theobald S."/>
            <person name="Kuo A."/>
            <person name="Bowyer P."/>
            <person name="Matsuda Y."/>
            <person name="Mondo S."/>
            <person name="Lyhne E.K."/>
            <person name="Kogle M.E."/>
            <person name="Clum A."/>
            <person name="Lipzen A."/>
            <person name="Salamov A."/>
            <person name="Ngan C.Y."/>
            <person name="Daum C."/>
            <person name="Chiniquy J."/>
            <person name="Barry K."/>
            <person name="LaButti K."/>
            <person name="Simmons B.A."/>
            <person name="Magnuson J.K."/>
            <person name="Mortensen U.H."/>
            <person name="Larsen T.O."/>
            <person name="Grigoriev I.V."/>
            <person name="Baker S.E."/>
            <person name="Andersen M.R."/>
            <person name="Nordberg H.P."/>
            <person name="Cantor M.N."/>
            <person name="Hua S.X."/>
        </authorList>
    </citation>
    <scope>NUCLEOTIDE SEQUENCE [LARGE SCALE GENOMIC DNA]</scope>
    <source>
        <strain evidence="1 2">CBS 102.13</strain>
    </source>
</reference>
<organism evidence="1 2">
    <name type="scientific">Aspergillus candidus</name>
    <dbReference type="NCBI Taxonomy" id="41067"/>
    <lineage>
        <taxon>Eukaryota</taxon>
        <taxon>Fungi</taxon>
        <taxon>Dikarya</taxon>
        <taxon>Ascomycota</taxon>
        <taxon>Pezizomycotina</taxon>
        <taxon>Eurotiomycetes</taxon>
        <taxon>Eurotiomycetidae</taxon>
        <taxon>Eurotiales</taxon>
        <taxon>Aspergillaceae</taxon>
        <taxon>Aspergillus</taxon>
        <taxon>Aspergillus subgen. Circumdati</taxon>
    </lineage>
</organism>
<accession>A0A2I2FA88</accession>
<dbReference type="OrthoDB" id="72726at2759"/>
<evidence type="ECO:0000313" key="1">
    <source>
        <dbReference type="EMBL" id="PLB37541.1"/>
    </source>
</evidence>
<gene>
    <name evidence="1" type="ORF">BDW47DRAFT_36821</name>
</gene>
<dbReference type="AlphaFoldDB" id="A0A2I2FA88"/>
<dbReference type="EMBL" id="KZ559142">
    <property type="protein sequence ID" value="PLB37541.1"/>
    <property type="molecule type" value="Genomic_DNA"/>
</dbReference>
<sequence>MLSLLSLPPELRHDIYLRHFQSITITRQDKSKDHLALLRVCRLIYHEAEPLAIPNVQIHCDHNADVIEVLSRMSPAQITRLRELTVWHSPVGLRLFEDKETFHRDVMSSTPEWIREWEENEGPLGDAHEPLAMSDNIDISNASDVSTTNSSISDLSEITDEHAPFGGVRYFHLGAVLGLFPGLQLDFLCVHSGVGSSLAAGSHTTDCFSSLLEADGYRKLWMILAAGNEEPSMNLPSVRGWKDTIATRIKPYSGGKVEFTLPWYDWADEQGEKESGYWKDACAAGITVNSRMKPIFNEDDSWSKASDEDDYWSESSDKDDFEIFVDRGDADVTVKQGHDRVEKCIDPLCRETGRGQFFKRASDALKNLFQTKSWKSIKAQGYYNGHVVKSGVEALDDFAYIT</sequence>
<keyword evidence="2" id="KW-1185">Reference proteome</keyword>
<dbReference type="GeneID" id="36525993"/>